<keyword evidence="3" id="KW-1185">Reference proteome</keyword>
<accession>A0A8H4RAP0</accession>
<evidence type="ECO:0000313" key="2">
    <source>
        <dbReference type="EMBL" id="KAF4625443.1"/>
    </source>
</evidence>
<protein>
    <submittedName>
        <fullName evidence="2">Uncharacterized protein</fullName>
    </submittedName>
</protein>
<feature type="region of interest" description="Disordered" evidence="1">
    <location>
        <begin position="59"/>
        <end position="87"/>
    </location>
</feature>
<sequence>MSSIHHTMFEVNTSINELDALQPLAAGCYDEEGIPSRESSVNSNTSTNDSSCTTAISSAFSEEGEKGQVGVDPEEPEHGDDDQEEAWSETSVGYWCEDYLIKDNEARDSLQPSELHISRLAENGPKDYDQIATFFRPRKHKIIARRFRSAPTEIRMMIASLAIPALLKRIKPRSIRAIWQKTQDGGFWTYWSDEHVNKVPSFIYGFGGQMKKAVAHIYQEAPKLSRDPRSKTYPWFDYSKDTLELCYNRCGSSDEHQKEYEDAIKTAAKVLEADSQAGRRVKHLEVTYCNVAGRDFNDIFRLFTGVRELKDVTLVLHNHGYEAVNDIQELETTWDPQAWDLKRLPFAVGLETWAGVPIEPQQDEDSENEYE</sequence>
<proteinExistence type="predicted"/>
<dbReference type="OrthoDB" id="3509066at2759"/>
<evidence type="ECO:0000313" key="3">
    <source>
        <dbReference type="Proteomes" id="UP000566819"/>
    </source>
</evidence>
<reference evidence="2 3" key="1">
    <citation type="submission" date="2020-03" db="EMBL/GenBank/DDBJ databases">
        <title>Draft Genome Sequence of Cudoniella acicularis.</title>
        <authorList>
            <person name="Buettner E."/>
            <person name="Kellner H."/>
        </authorList>
    </citation>
    <scope>NUCLEOTIDE SEQUENCE [LARGE SCALE GENOMIC DNA]</scope>
    <source>
        <strain evidence="2 3">DSM 108380</strain>
    </source>
</reference>
<evidence type="ECO:0000256" key="1">
    <source>
        <dbReference type="SAM" id="MobiDB-lite"/>
    </source>
</evidence>
<name>A0A8H4RAP0_9HELO</name>
<feature type="compositionally biased region" description="Acidic residues" evidence="1">
    <location>
        <begin position="72"/>
        <end position="87"/>
    </location>
</feature>
<feature type="compositionally biased region" description="Low complexity" evidence="1">
    <location>
        <begin position="36"/>
        <end position="52"/>
    </location>
</feature>
<dbReference type="EMBL" id="JAAMPI010001376">
    <property type="protein sequence ID" value="KAF4625443.1"/>
    <property type="molecule type" value="Genomic_DNA"/>
</dbReference>
<dbReference type="Proteomes" id="UP000566819">
    <property type="component" value="Unassembled WGS sequence"/>
</dbReference>
<comment type="caution">
    <text evidence="2">The sequence shown here is derived from an EMBL/GenBank/DDBJ whole genome shotgun (WGS) entry which is preliminary data.</text>
</comment>
<gene>
    <name evidence="2" type="ORF">G7Y89_g12723</name>
</gene>
<feature type="region of interest" description="Disordered" evidence="1">
    <location>
        <begin position="33"/>
        <end position="52"/>
    </location>
</feature>
<organism evidence="2 3">
    <name type="scientific">Cudoniella acicularis</name>
    <dbReference type="NCBI Taxonomy" id="354080"/>
    <lineage>
        <taxon>Eukaryota</taxon>
        <taxon>Fungi</taxon>
        <taxon>Dikarya</taxon>
        <taxon>Ascomycota</taxon>
        <taxon>Pezizomycotina</taxon>
        <taxon>Leotiomycetes</taxon>
        <taxon>Helotiales</taxon>
        <taxon>Tricladiaceae</taxon>
        <taxon>Cudoniella</taxon>
    </lineage>
</organism>
<dbReference type="AlphaFoldDB" id="A0A8H4RAP0"/>